<reference evidence="1" key="2">
    <citation type="submission" date="2020-11" db="EMBL/GenBank/DDBJ databases">
        <authorList>
            <person name="McCartney M.A."/>
            <person name="Auch B."/>
            <person name="Kono T."/>
            <person name="Mallez S."/>
            <person name="Becker A."/>
            <person name="Gohl D.M."/>
            <person name="Silverstein K.A.T."/>
            <person name="Koren S."/>
            <person name="Bechman K.B."/>
            <person name="Herman A."/>
            <person name="Abrahante J.E."/>
            <person name="Garbe J."/>
        </authorList>
    </citation>
    <scope>NUCLEOTIDE SEQUENCE</scope>
    <source>
        <strain evidence="1">Duluth1</strain>
        <tissue evidence="1">Whole animal</tissue>
    </source>
</reference>
<name>A0A9D4HFB7_DREPO</name>
<protein>
    <submittedName>
        <fullName evidence="1">Uncharacterized protein</fullName>
    </submittedName>
</protein>
<keyword evidence="2" id="KW-1185">Reference proteome</keyword>
<proteinExistence type="predicted"/>
<dbReference type="Proteomes" id="UP000828390">
    <property type="component" value="Unassembled WGS sequence"/>
</dbReference>
<reference evidence="1" key="1">
    <citation type="journal article" date="2019" name="bioRxiv">
        <title>The Genome of the Zebra Mussel, Dreissena polymorpha: A Resource for Invasive Species Research.</title>
        <authorList>
            <person name="McCartney M.A."/>
            <person name="Auch B."/>
            <person name="Kono T."/>
            <person name="Mallez S."/>
            <person name="Zhang Y."/>
            <person name="Obille A."/>
            <person name="Becker A."/>
            <person name="Abrahante J.E."/>
            <person name="Garbe J."/>
            <person name="Badalamenti J.P."/>
            <person name="Herman A."/>
            <person name="Mangelson H."/>
            <person name="Liachko I."/>
            <person name="Sullivan S."/>
            <person name="Sone E.D."/>
            <person name="Koren S."/>
            <person name="Silverstein K.A.T."/>
            <person name="Beckman K.B."/>
            <person name="Gohl D.M."/>
        </authorList>
    </citation>
    <scope>NUCLEOTIDE SEQUENCE</scope>
    <source>
        <strain evidence="1">Duluth1</strain>
        <tissue evidence="1">Whole animal</tissue>
    </source>
</reference>
<comment type="caution">
    <text evidence="1">The sequence shown here is derived from an EMBL/GenBank/DDBJ whole genome shotgun (WGS) entry which is preliminary data.</text>
</comment>
<sequence>MVVEALKGCGTSCTFVYRELYATLPHSGDFDIELNAWGVLKAGNVLTLFGPYVSHFYRVNERYST</sequence>
<evidence type="ECO:0000313" key="1">
    <source>
        <dbReference type="EMBL" id="KAH3830957.1"/>
    </source>
</evidence>
<dbReference type="AlphaFoldDB" id="A0A9D4HFB7"/>
<gene>
    <name evidence="1" type="ORF">DPMN_104214</name>
</gene>
<evidence type="ECO:0000313" key="2">
    <source>
        <dbReference type="Proteomes" id="UP000828390"/>
    </source>
</evidence>
<organism evidence="1 2">
    <name type="scientific">Dreissena polymorpha</name>
    <name type="common">Zebra mussel</name>
    <name type="synonym">Mytilus polymorpha</name>
    <dbReference type="NCBI Taxonomy" id="45954"/>
    <lineage>
        <taxon>Eukaryota</taxon>
        <taxon>Metazoa</taxon>
        <taxon>Spiralia</taxon>
        <taxon>Lophotrochozoa</taxon>
        <taxon>Mollusca</taxon>
        <taxon>Bivalvia</taxon>
        <taxon>Autobranchia</taxon>
        <taxon>Heteroconchia</taxon>
        <taxon>Euheterodonta</taxon>
        <taxon>Imparidentia</taxon>
        <taxon>Neoheterodontei</taxon>
        <taxon>Myida</taxon>
        <taxon>Dreissenoidea</taxon>
        <taxon>Dreissenidae</taxon>
        <taxon>Dreissena</taxon>
    </lineage>
</organism>
<dbReference type="EMBL" id="JAIWYP010000004">
    <property type="protein sequence ID" value="KAH3830957.1"/>
    <property type="molecule type" value="Genomic_DNA"/>
</dbReference>
<accession>A0A9D4HFB7</accession>